<gene>
    <name evidence="1" type="ORF">VKT23_015290</name>
</gene>
<keyword evidence="2" id="KW-1185">Reference proteome</keyword>
<accession>A0ABR1IY56</accession>
<evidence type="ECO:0000313" key="2">
    <source>
        <dbReference type="Proteomes" id="UP001498398"/>
    </source>
</evidence>
<name>A0ABR1IY56_9AGAR</name>
<protein>
    <submittedName>
        <fullName evidence="1">Uncharacterized protein</fullName>
    </submittedName>
</protein>
<proteinExistence type="predicted"/>
<comment type="caution">
    <text evidence="1">The sequence shown here is derived from an EMBL/GenBank/DDBJ whole genome shotgun (WGS) entry which is preliminary data.</text>
</comment>
<dbReference type="EMBL" id="JBANRG010000051">
    <property type="protein sequence ID" value="KAK7444280.1"/>
    <property type="molecule type" value="Genomic_DNA"/>
</dbReference>
<organism evidence="1 2">
    <name type="scientific">Marasmiellus scandens</name>
    <dbReference type="NCBI Taxonomy" id="2682957"/>
    <lineage>
        <taxon>Eukaryota</taxon>
        <taxon>Fungi</taxon>
        <taxon>Dikarya</taxon>
        <taxon>Basidiomycota</taxon>
        <taxon>Agaricomycotina</taxon>
        <taxon>Agaricomycetes</taxon>
        <taxon>Agaricomycetidae</taxon>
        <taxon>Agaricales</taxon>
        <taxon>Marasmiineae</taxon>
        <taxon>Omphalotaceae</taxon>
        <taxon>Marasmiellus</taxon>
    </lineage>
</organism>
<sequence>MSRISRMVRGENGRTLCLDFSYDYKFQFALALISHYPPGCPLPGLNMKIQIRHLVLGVTTHLVKKSLDHVVRFVVTVPV</sequence>
<reference evidence="1 2" key="1">
    <citation type="submission" date="2024-01" db="EMBL/GenBank/DDBJ databases">
        <title>A draft genome for the cacao thread blight pathogen Marasmiellus scandens.</title>
        <authorList>
            <person name="Baruah I.K."/>
            <person name="Leung J."/>
            <person name="Bukari Y."/>
            <person name="Amoako-Attah I."/>
            <person name="Meinhardt L.W."/>
            <person name="Bailey B.A."/>
            <person name="Cohen S.P."/>
        </authorList>
    </citation>
    <scope>NUCLEOTIDE SEQUENCE [LARGE SCALE GENOMIC DNA]</scope>
    <source>
        <strain evidence="1 2">GH-19</strain>
    </source>
</reference>
<dbReference type="Proteomes" id="UP001498398">
    <property type="component" value="Unassembled WGS sequence"/>
</dbReference>
<evidence type="ECO:0000313" key="1">
    <source>
        <dbReference type="EMBL" id="KAK7444280.1"/>
    </source>
</evidence>